<gene>
    <name evidence="5" type="ORF">SARC_00047</name>
</gene>
<evidence type="ECO:0000313" key="5">
    <source>
        <dbReference type="EMBL" id="KNC87789.1"/>
    </source>
</evidence>
<reference evidence="5 6" key="1">
    <citation type="submission" date="2011-02" db="EMBL/GenBank/DDBJ databases">
        <title>The Genome Sequence of Sphaeroforma arctica JP610.</title>
        <authorList>
            <consortium name="The Broad Institute Genome Sequencing Platform"/>
            <person name="Russ C."/>
            <person name="Cuomo C."/>
            <person name="Young S.K."/>
            <person name="Zeng Q."/>
            <person name="Gargeya S."/>
            <person name="Alvarado L."/>
            <person name="Berlin A."/>
            <person name="Chapman S.B."/>
            <person name="Chen Z."/>
            <person name="Freedman E."/>
            <person name="Gellesch M."/>
            <person name="Goldberg J."/>
            <person name="Griggs A."/>
            <person name="Gujja S."/>
            <person name="Heilman E."/>
            <person name="Heiman D."/>
            <person name="Howarth C."/>
            <person name="Mehta T."/>
            <person name="Neiman D."/>
            <person name="Pearson M."/>
            <person name="Roberts A."/>
            <person name="Saif S."/>
            <person name="Shea T."/>
            <person name="Shenoy N."/>
            <person name="Sisk P."/>
            <person name="Stolte C."/>
            <person name="Sykes S."/>
            <person name="White J."/>
            <person name="Yandava C."/>
            <person name="Burger G."/>
            <person name="Gray M.W."/>
            <person name="Holland P.W.H."/>
            <person name="King N."/>
            <person name="Lang F.B.F."/>
            <person name="Roger A.J."/>
            <person name="Ruiz-Trillo I."/>
            <person name="Haas B."/>
            <person name="Nusbaum C."/>
            <person name="Birren B."/>
        </authorList>
    </citation>
    <scope>NUCLEOTIDE SEQUENCE [LARGE SCALE GENOMIC DNA]</scope>
    <source>
        <strain evidence="5 6">JP610</strain>
    </source>
</reference>
<dbReference type="STRING" id="667725.A0A0L0GG02"/>
<dbReference type="InterPro" id="IPR024132">
    <property type="entry name" value="Akirin"/>
</dbReference>
<dbReference type="GO" id="GO:0045944">
    <property type="term" value="P:positive regulation of transcription by RNA polymerase II"/>
    <property type="evidence" value="ECO:0007669"/>
    <property type="project" value="TreeGrafter"/>
</dbReference>
<dbReference type="GeneID" id="25900551"/>
<evidence type="ECO:0000313" key="6">
    <source>
        <dbReference type="Proteomes" id="UP000054560"/>
    </source>
</evidence>
<dbReference type="PANTHER" id="PTHR13293:SF6">
    <property type="entry name" value="AKIRIN-RELATED"/>
    <property type="match status" value="1"/>
</dbReference>
<name>A0A0L0GG02_9EUKA</name>
<feature type="region of interest" description="Disordered" evidence="4">
    <location>
        <begin position="76"/>
        <end position="107"/>
    </location>
</feature>
<dbReference type="Proteomes" id="UP000054560">
    <property type="component" value="Unassembled WGS sequence"/>
</dbReference>
<keyword evidence="3" id="KW-0539">Nucleus</keyword>
<dbReference type="eggNOG" id="ENOG502SGVM">
    <property type="taxonomic scope" value="Eukaryota"/>
</dbReference>
<dbReference type="GO" id="GO:0005634">
    <property type="term" value="C:nucleus"/>
    <property type="evidence" value="ECO:0007669"/>
    <property type="project" value="UniProtKB-SubCell"/>
</dbReference>
<comment type="subcellular location">
    <subcellularLocation>
        <location evidence="1">Nucleus</location>
    </subcellularLocation>
</comment>
<dbReference type="EMBL" id="KQ241598">
    <property type="protein sequence ID" value="KNC87789.1"/>
    <property type="molecule type" value="Genomic_DNA"/>
</dbReference>
<evidence type="ECO:0008006" key="7">
    <source>
        <dbReference type="Google" id="ProtNLM"/>
    </source>
</evidence>
<proteinExistence type="inferred from homology"/>
<organism evidence="5 6">
    <name type="scientific">Sphaeroforma arctica JP610</name>
    <dbReference type="NCBI Taxonomy" id="667725"/>
    <lineage>
        <taxon>Eukaryota</taxon>
        <taxon>Ichthyosporea</taxon>
        <taxon>Ichthyophonida</taxon>
        <taxon>Sphaeroforma</taxon>
    </lineage>
</organism>
<dbReference type="OrthoDB" id="10039914at2759"/>
<keyword evidence="6" id="KW-1185">Reference proteome</keyword>
<dbReference type="AlphaFoldDB" id="A0A0L0GG02"/>
<dbReference type="RefSeq" id="XP_014161691.1">
    <property type="nucleotide sequence ID" value="XM_014306216.1"/>
</dbReference>
<sequence length="172" mass="20032">MSIAALSHKRAFDWDQSRENHAYSPCRIEKKVKLSGDQTANSYNNNRVNNEYSPSDTCFKTQSPQVNVERIHGKHTKNRRLRHAGSDNISELATETSQRRPTSPRSSNEVMYTIDQVKSIVSKALEEREVQLRAQYDNILQEKLLEQFNEFSRFNQDNIHKILSESTYSYMC</sequence>
<evidence type="ECO:0000256" key="4">
    <source>
        <dbReference type="SAM" id="MobiDB-lite"/>
    </source>
</evidence>
<evidence type="ECO:0000256" key="3">
    <source>
        <dbReference type="ARBA" id="ARBA00023242"/>
    </source>
</evidence>
<evidence type="ECO:0000256" key="1">
    <source>
        <dbReference type="ARBA" id="ARBA00004123"/>
    </source>
</evidence>
<comment type="similarity">
    <text evidence="2">Belongs to the akirin family.</text>
</comment>
<dbReference type="GO" id="GO:0000785">
    <property type="term" value="C:chromatin"/>
    <property type="evidence" value="ECO:0007669"/>
    <property type="project" value="TreeGrafter"/>
</dbReference>
<protein>
    <recommendedName>
        <fullName evidence="7">Akirin</fullName>
    </recommendedName>
</protein>
<dbReference type="GO" id="GO:0003712">
    <property type="term" value="F:transcription coregulator activity"/>
    <property type="evidence" value="ECO:0007669"/>
    <property type="project" value="TreeGrafter"/>
</dbReference>
<accession>A0A0L0GG02</accession>
<evidence type="ECO:0000256" key="2">
    <source>
        <dbReference type="ARBA" id="ARBA00005625"/>
    </source>
</evidence>
<dbReference type="PANTHER" id="PTHR13293">
    <property type="entry name" value="AKIRIN-RELATED"/>
    <property type="match status" value="1"/>
</dbReference>